<reference evidence="1 2" key="1">
    <citation type="submission" date="2020-10" db="EMBL/GenBank/DDBJ databases">
        <title>Connecting structure to function with the recovery of over 1000 high-quality activated sludge metagenome-assembled genomes encoding full-length rRNA genes using long-read sequencing.</title>
        <authorList>
            <person name="Singleton C.M."/>
            <person name="Petriglieri F."/>
            <person name="Kristensen J.M."/>
            <person name="Kirkegaard R.H."/>
            <person name="Michaelsen T.Y."/>
            <person name="Andersen M.H."/>
            <person name="Karst S.M."/>
            <person name="Dueholm M.S."/>
            <person name="Nielsen P.H."/>
            <person name="Albertsen M."/>
        </authorList>
    </citation>
    <scope>NUCLEOTIDE SEQUENCE [LARGE SCALE GENOMIC DNA]</scope>
    <source>
        <strain evidence="1">Ribe_18-Q3-R11-54_BAT3C.373</strain>
    </source>
</reference>
<evidence type="ECO:0000313" key="2">
    <source>
        <dbReference type="Proteomes" id="UP000808349"/>
    </source>
</evidence>
<accession>A0A9D7SAP0</accession>
<proteinExistence type="predicted"/>
<evidence type="ECO:0008006" key="3">
    <source>
        <dbReference type="Google" id="ProtNLM"/>
    </source>
</evidence>
<evidence type="ECO:0000313" key="1">
    <source>
        <dbReference type="EMBL" id="MBK9718205.1"/>
    </source>
</evidence>
<dbReference type="Proteomes" id="UP000808349">
    <property type="component" value="Unassembled WGS sequence"/>
</dbReference>
<dbReference type="EMBL" id="JADKFW010000008">
    <property type="protein sequence ID" value="MBK9718205.1"/>
    <property type="molecule type" value="Genomic_DNA"/>
</dbReference>
<protein>
    <recommendedName>
        <fullName evidence="3">Lipoprotein</fullName>
    </recommendedName>
</protein>
<organism evidence="1 2">
    <name type="scientific">Candidatus Defluviibacterium haderslevense</name>
    <dbReference type="NCBI Taxonomy" id="2981993"/>
    <lineage>
        <taxon>Bacteria</taxon>
        <taxon>Pseudomonadati</taxon>
        <taxon>Bacteroidota</taxon>
        <taxon>Saprospiria</taxon>
        <taxon>Saprospirales</taxon>
        <taxon>Saprospiraceae</taxon>
        <taxon>Candidatus Defluviibacterium</taxon>
    </lineage>
</organism>
<sequence length="129" mass="15028">MRLIIITIPIILTSMFSSCLRQSLGSLVDDINIQVIDNIENANIIVKYGQSYKFEFDTLKLFKVKLERLRGGRTSLFGIFEISKWTHDPDEFKRIILSDSTRFIKEYSINDILKLDTIMVDSMVVYKLK</sequence>
<gene>
    <name evidence="1" type="ORF">IPO85_11965</name>
</gene>
<name>A0A9D7SAP0_9BACT</name>
<comment type="caution">
    <text evidence="1">The sequence shown here is derived from an EMBL/GenBank/DDBJ whole genome shotgun (WGS) entry which is preliminary data.</text>
</comment>
<dbReference type="AlphaFoldDB" id="A0A9D7SAP0"/>
<dbReference type="PROSITE" id="PS51257">
    <property type="entry name" value="PROKAR_LIPOPROTEIN"/>
    <property type="match status" value="1"/>
</dbReference>